<evidence type="ECO:0000259" key="1">
    <source>
        <dbReference type="SMART" id="SM00479"/>
    </source>
</evidence>
<comment type="caution">
    <text evidence="2">The sequence shown here is derived from an EMBL/GenBank/DDBJ whole genome shotgun (WGS) entry which is preliminary data.</text>
</comment>
<dbReference type="AlphaFoldDB" id="A0A4R8MIX8"/>
<dbReference type="SUPFAM" id="SSF53098">
    <property type="entry name" value="Ribonuclease H-like"/>
    <property type="match status" value="1"/>
</dbReference>
<feature type="domain" description="Exonuclease" evidence="1">
    <location>
        <begin position="6"/>
        <end position="199"/>
    </location>
</feature>
<dbReference type="Gene3D" id="3.30.420.10">
    <property type="entry name" value="Ribonuclease H-like superfamily/Ribonuclease H"/>
    <property type="match status" value="1"/>
</dbReference>
<dbReference type="InterPro" id="IPR036397">
    <property type="entry name" value="RNaseH_sf"/>
</dbReference>
<proteinExistence type="predicted"/>
<reference evidence="2 3" key="1">
    <citation type="submission" date="2019-03" db="EMBL/GenBank/DDBJ databases">
        <title>Genomic Encyclopedia of Type Strains, Phase IV (KMG-IV): sequencing the most valuable type-strain genomes for metagenomic binning, comparative biology and taxonomic classification.</title>
        <authorList>
            <person name="Goeker M."/>
        </authorList>
    </citation>
    <scope>NUCLEOTIDE SEQUENCE [LARGE SCALE GENOMIC DNA]</scope>
    <source>
        <strain evidence="2 3">DSM 25964</strain>
    </source>
</reference>
<protein>
    <recommendedName>
        <fullName evidence="1">Exonuclease domain-containing protein</fullName>
    </recommendedName>
</protein>
<dbReference type="GO" id="GO:0003676">
    <property type="term" value="F:nucleic acid binding"/>
    <property type="evidence" value="ECO:0007669"/>
    <property type="project" value="InterPro"/>
</dbReference>
<accession>A0A4R8MIX8</accession>
<dbReference type="EMBL" id="SORI01000001">
    <property type="protein sequence ID" value="TDY64958.1"/>
    <property type="molecule type" value="Genomic_DNA"/>
</dbReference>
<dbReference type="Proteomes" id="UP000295066">
    <property type="component" value="Unassembled WGS sequence"/>
</dbReference>
<sequence length="256" mass="28763">MASDRRFAVFDLETNGFRAASAVSASSIVFTGDGRILDFFNRFYYSEERPDPRTESVHGLTPGRIGHFRREEEYGPHFLEDWTSLAAFWDGWNPEGIVVHNLSFDISFLPPEAVRGRKWWCSMRGLTEFCRIPGSPERGGRWKWPKLGEASARVKGGISPTGATEDAEELLGPPLAHFGLSDCFELYGIFSRVWNAQPDQVSFRAASTPFMPPRRQPYPLPAPLGDRFTSERLAYAARLAAASGCREREERLLGLA</sequence>
<keyword evidence="3" id="KW-1185">Reference proteome</keyword>
<organism evidence="2 3">
    <name type="scientific">Aminivibrio pyruvatiphilus</name>
    <dbReference type="NCBI Taxonomy" id="1005740"/>
    <lineage>
        <taxon>Bacteria</taxon>
        <taxon>Thermotogati</taxon>
        <taxon>Synergistota</taxon>
        <taxon>Synergistia</taxon>
        <taxon>Synergistales</taxon>
        <taxon>Aminobacteriaceae</taxon>
        <taxon>Aminivibrio</taxon>
    </lineage>
</organism>
<dbReference type="CDD" id="cd06127">
    <property type="entry name" value="DEDDh"/>
    <property type="match status" value="1"/>
</dbReference>
<dbReference type="InterPro" id="IPR013520">
    <property type="entry name" value="Ribonucl_H"/>
</dbReference>
<dbReference type="InterPro" id="IPR012337">
    <property type="entry name" value="RNaseH-like_sf"/>
</dbReference>
<name>A0A4R8MIX8_9BACT</name>
<dbReference type="SMART" id="SM00479">
    <property type="entry name" value="EXOIII"/>
    <property type="match status" value="1"/>
</dbReference>
<dbReference type="RefSeq" id="WP_133955253.1">
    <property type="nucleotide sequence ID" value="NZ_SORI01000001.1"/>
</dbReference>
<evidence type="ECO:0000313" key="3">
    <source>
        <dbReference type="Proteomes" id="UP000295066"/>
    </source>
</evidence>
<evidence type="ECO:0000313" key="2">
    <source>
        <dbReference type="EMBL" id="TDY64958.1"/>
    </source>
</evidence>
<dbReference type="OrthoDB" id="9776650at2"/>
<gene>
    <name evidence="2" type="ORF">C8D99_101104</name>
</gene>
<dbReference type="GO" id="GO:0004527">
    <property type="term" value="F:exonuclease activity"/>
    <property type="evidence" value="ECO:0007669"/>
    <property type="project" value="UniProtKB-ARBA"/>
</dbReference>